<evidence type="ECO:0000256" key="1">
    <source>
        <dbReference type="SAM" id="MobiDB-lite"/>
    </source>
</evidence>
<proteinExistence type="predicted"/>
<evidence type="ECO:0000313" key="2">
    <source>
        <dbReference type="EMBL" id="TNM93841.1"/>
    </source>
</evidence>
<comment type="caution">
    <text evidence="2">The sequence shown here is derived from an EMBL/GenBank/DDBJ whole genome shotgun (WGS) entry which is preliminary data.</text>
</comment>
<feature type="compositionally biased region" description="Polar residues" evidence="1">
    <location>
        <begin position="41"/>
        <end position="51"/>
    </location>
</feature>
<dbReference type="AlphaFoldDB" id="A0A4Z2BNG7"/>
<protein>
    <submittedName>
        <fullName evidence="2">Uncharacterized protein</fullName>
    </submittedName>
</protein>
<dbReference type="Proteomes" id="UP000516260">
    <property type="component" value="Chromosome 2"/>
</dbReference>
<name>A0A4Z2BNG7_9TELE</name>
<gene>
    <name evidence="2" type="ORF">fugu_002017</name>
</gene>
<feature type="compositionally biased region" description="Basic and acidic residues" evidence="1">
    <location>
        <begin position="96"/>
        <end position="108"/>
    </location>
</feature>
<reference evidence="2 3" key="1">
    <citation type="submission" date="2019-04" db="EMBL/GenBank/DDBJ databases">
        <title>The sequence and de novo assembly of Takifugu bimaculatus genome using PacBio and Hi-C technologies.</title>
        <authorList>
            <person name="Xu P."/>
            <person name="Liu B."/>
            <person name="Zhou Z."/>
        </authorList>
    </citation>
    <scope>NUCLEOTIDE SEQUENCE [LARGE SCALE GENOMIC DNA]</scope>
    <source>
        <strain evidence="2">TB-2018</strain>
        <tissue evidence="2">Muscle</tissue>
    </source>
</reference>
<evidence type="ECO:0000313" key="3">
    <source>
        <dbReference type="Proteomes" id="UP000516260"/>
    </source>
</evidence>
<keyword evidence="3" id="KW-1185">Reference proteome</keyword>
<sequence>MRFCVFITRRAWRGFIYLLRCLKEPPGGANAARTPSLGLRPNSSRSEGSCSDFLSPTRSPSRCFDPAVSYLSCSSSCCWNRTCSAVLPDRNEREIDWQDQDLSPRRDAGSVQPGLSQGSVLAVDARPPQPVSVQNPRKKNQKRRKLAPLDSIGGFLMSRSRSRQDEPDRHWEDYRK</sequence>
<feature type="region of interest" description="Disordered" evidence="1">
    <location>
        <begin position="26"/>
        <end position="51"/>
    </location>
</feature>
<accession>A0A4Z2BNG7</accession>
<feature type="compositionally biased region" description="Basic and acidic residues" evidence="1">
    <location>
        <begin position="162"/>
        <end position="176"/>
    </location>
</feature>
<feature type="compositionally biased region" description="Basic residues" evidence="1">
    <location>
        <begin position="136"/>
        <end position="146"/>
    </location>
</feature>
<organism evidence="2 3">
    <name type="scientific">Takifugu bimaculatus</name>
    <dbReference type="NCBI Taxonomy" id="433685"/>
    <lineage>
        <taxon>Eukaryota</taxon>
        <taxon>Metazoa</taxon>
        <taxon>Chordata</taxon>
        <taxon>Craniata</taxon>
        <taxon>Vertebrata</taxon>
        <taxon>Euteleostomi</taxon>
        <taxon>Actinopterygii</taxon>
        <taxon>Neopterygii</taxon>
        <taxon>Teleostei</taxon>
        <taxon>Neoteleostei</taxon>
        <taxon>Acanthomorphata</taxon>
        <taxon>Eupercaria</taxon>
        <taxon>Tetraodontiformes</taxon>
        <taxon>Tetradontoidea</taxon>
        <taxon>Tetraodontidae</taxon>
        <taxon>Takifugu</taxon>
    </lineage>
</organism>
<dbReference type="EMBL" id="SWLE01000012">
    <property type="protein sequence ID" value="TNM93841.1"/>
    <property type="molecule type" value="Genomic_DNA"/>
</dbReference>
<feature type="region of interest" description="Disordered" evidence="1">
    <location>
        <begin position="96"/>
        <end position="176"/>
    </location>
</feature>